<evidence type="ECO:0000313" key="2">
    <source>
        <dbReference type="Proteomes" id="UP000268313"/>
    </source>
</evidence>
<protein>
    <submittedName>
        <fullName evidence="1">Uncharacterized protein</fullName>
    </submittedName>
</protein>
<organism evidence="1 2">
    <name type="scientific">Corallococcus carmarthensis</name>
    <dbReference type="NCBI Taxonomy" id="2316728"/>
    <lineage>
        <taxon>Bacteria</taxon>
        <taxon>Pseudomonadati</taxon>
        <taxon>Myxococcota</taxon>
        <taxon>Myxococcia</taxon>
        <taxon>Myxococcales</taxon>
        <taxon>Cystobacterineae</taxon>
        <taxon>Myxococcaceae</taxon>
        <taxon>Corallococcus</taxon>
    </lineage>
</organism>
<reference evidence="2" key="1">
    <citation type="submission" date="2018-09" db="EMBL/GenBank/DDBJ databases">
        <authorList>
            <person name="Livingstone P.G."/>
            <person name="Whitworth D.E."/>
        </authorList>
    </citation>
    <scope>NUCLEOTIDE SEQUENCE [LARGE SCALE GENOMIC DNA]</scope>
    <source>
        <strain evidence="2">CA043D</strain>
    </source>
</reference>
<accession>A0A3A8KDK7</accession>
<comment type="caution">
    <text evidence="1">The sequence shown here is derived from an EMBL/GenBank/DDBJ whole genome shotgun (WGS) entry which is preliminary data.</text>
</comment>
<name>A0A3A8KDK7_9BACT</name>
<sequence length="122" mass="11860">MTTGCDDEASSTDAAILFTMGTGVGGFGSTCFGTTTEGGGDTTFFGTGGETSLGGGLPVNVGGGDDTFTTFCVTGCDGGPVGMENCARGWGRTGVGVTVLTDALPPSETVVPEAHLSHVAPG</sequence>
<dbReference type="EMBL" id="RAWE01000104">
    <property type="protein sequence ID" value="RKG99903.1"/>
    <property type="molecule type" value="Genomic_DNA"/>
</dbReference>
<dbReference type="Proteomes" id="UP000268313">
    <property type="component" value="Unassembled WGS sequence"/>
</dbReference>
<proteinExistence type="predicted"/>
<keyword evidence="2" id="KW-1185">Reference proteome</keyword>
<gene>
    <name evidence="1" type="ORF">D7X32_25220</name>
</gene>
<evidence type="ECO:0000313" key="1">
    <source>
        <dbReference type="EMBL" id="RKG99903.1"/>
    </source>
</evidence>
<dbReference type="AlphaFoldDB" id="A0A3A8KDK7"/>